<name>A0A6P4IXR7_DROKI</name>
<sequence length="79" mass="8550">MRLILLSVVVLLGLACTFALENNGANLRDLLGVTDQGDAHAEAEVREARGYRHGGRHGRGGGRRGGRYGGHHRGDRYRG</sequence>
<reference evidence="4" key="2">
    <citation type="submission" date="2025-08" db="UniProtKB">
        <authorList>
            <consortium name="RefSeq"/>
        </authorList>
    </citation>
    <scope>IDENTIFICATION</scope>
    <source>
        <strain evidence="4">14028-0561.14</strain>
        <tissue evidence="4">Whole fly</tissue>
    </source>
</reference>
<dbReference type="Proteomes" id="UP001652661">
    <property type="component" value="Chromosome 2R"/>
</dbReference>
<feature type="chain" id="PRO_5028168852" evidence="2">
    <location>
        <begin position="20"/>
        <end position="79"/>
    </location>
</feature>
<dbReference type="GeneID" id="108078055"/>
<gene>
    <name evidence="4" type="primary">LOC108078055</name>
</gene>
<keyword evidence="2" id="KW-0732">Signal</keyword>
<keyword evidence="3" id="KW-1185">Reference proteome</keyword>
<feature type="signal peptide" evidence="2">
    <location>
        <begin position="1"/>
        <end position="19"/>
    </location>
</feature>
<proteinExistence type="predicted"/>
<evidence type="ECO:0000313" key="3">
    <source>
        <dbReference type="Proteomes" id="UP001652661"/>
    </source>
</evidence>
<dbReference type="OrthoDB" id="7871869at2759"/>
<feature type="compositionally biased region" description="Basic residues" evidence="1">
    <location>
        <begin position="51"/>
        <end position="79"/>
    </location>
</feature>
<dbReference type="AlphaFoldDB" id="A0A6P4IXR7"/>
<evidence type="ECO:0000256" key="1">
    <source>
        <dbReference type="SAM" id="MobiDB-lite"/>
    </source>
</evidence>
<feature type="region of interest" description="Disordered" evidence="1">
    <location>
        <begin position="42"/>
        <end position="79"/>
    </location>
</feature>
<dbReference type="PROSITE" id="PS51257">
    <property type="entry name" value="PROKAR_LIPOPROTEIN"/>
    <property type="match status" value="1"/>
</dbReference>
<dbReference type="RefSeq" id="XP_017027108.1">
    <property type="nucleotide sequence ID" value="XM_017171619.3"/>
</dbReference>
<evidence type="ECO:0000313" key="4">
    <source>
        <dbReference type="RefSeq" id="XP_017027108.1"/>
    </source>
</evidence>
<protein>
    <submittedName>
        <fullName evidence="4">Uncharacterized protein</fullName>
    </submittedName>
</protein>
<accession>A0A6P4IXR7</accession>
<reference evidence="3" key="1">
    <citation type="submission" date="2025-05" db="UniProtKB">
        <authorList>
            <consortium name="RefSeq"/>
        </authorList>
    </citation>
    <scope>NUCLEOTIDE SEQUENCE [LARGE SCALE GENOMIC DNA]</scope>
    <source>
        <strain evidence="3">14028-0561.14</strain>
    </source>
</reference>
<evidence type="ECO:0000256" key="2">
    <source>
        <dbReference type="SAM" id="SignalP"/>
    </source>
</evidence>
<organism evidence="3 4">
    <name type="scientific">Drosophila kikkawai</name>
    <name type="common">Fruit fly</name>
    <dbReference type="NCBI Taxonomy" id="30033"/>
    <lineage>
        <taxon>Eukaryota</taxon>
        <taxon>Metazoa</taxon>
        <taxon>Ecdysozoa</taxon>
        <taxon>Arthropoda</taxon>
        <taxon>Hexapoda</taxon>
        <taxon>Insecta</taxon>
        <taxon>Pterygota</taxon>
        <taxon>Neoptera</taxon>
        <taxon>Endopterygota</taxon>
        <taxon>Diptera</taxon>
        <taxon>Brachycera</taxon>
        <taxon>Muscomorpha</taxon>
        <taxon>Ephydroidea</taxon>
        <taxon>Drosophilidae</taxon>
        <taxon>Drosophila</taxon>
        <taxon>Sophophora</taxon>
    </lineage>
</organism>